<dbReference type="InterPro" id="IPR035919">
    <property type="entry name" value="EAL_sf"/>
</dbReference>
<reference evidence="4 5" key="1">
    <citation type="submission" date="2021-04" db="EMBL/GenBank/DDBJ databases">
        <title>Whole genome sequence of Jiella sp. KSK16Y-1.</title>
        <authorList>
            <person name="Tuo L."/>
        </authorList>
    </citation>
    <scope>NUCLEOTIDE SEQUENCE [LARGE SCALE GENOMIC DNA]</scope>
    <source>
        <strain evidence="4 5">KSK16Y-1</strain>
    </source>
</reference>
<dbReference type="CDD" id="cd01949">
    <property type="entry name" value="GGDEF"/>
    <property type="match status" value="1"/>
</dbReference>
<dbReference type="Proteomes" id="UP000678276">
    <property type="component" value="Unassembled WGS sequence"/>
</dbReference>
<dbReference type="Pfam" id="PF00990">
    <property type="entry name" value="GGDEF"/>
    <property type="match status" value="1"/>
</dbReference>
<dbReference type="Pfam" id="PF00563">
    <property type="entry name" value="EAL"/>
    <property type="match status" value="1"/>
</dbReference>
<dbReference type="PROSITE" id="PS50887">
    <property type="entry name" value="GGDEF"/>
    <property type="match status" value="1"/>
</dbReference>
<dbReference type="NCBIfam" id="TIGR00254">
    <property type="entry name" value="GGDEF"/>
    <property type="match status" value="1"/>
</dbReference>
<organism evidence="4 5">
    <name type="scientific">Jiella mangrovi</name>
    <dbReference type="NCBI Taxonomy" id="2821407"/>
    <lineage>
        <taxon>Bacteria</taxon>
        <taxon>Pseudomonadati</taxon>
        <taxon>Pseudomonadota</taxon>
        <taxon>Alphaproteobacteria</taxon>
        <taxon>Hyphomicrobiales</taxon>
        <taxon>Aurantimonadaceae</taxon>
        <taxon>Jiella</taxon>
    </lineage>
</organism>
<keyword evidence="1" id="KW-1133">Transmembrane helix</keyword>
<keyword evidence="5" id="KW-1185">Reference proteome</keyword>
<dbReference type="PANTHER" id="PTHR44757">
    <property type="entry name" value="DIGUANYLATE CYCLASE DGCP"/>
    <property type="match status" value="1"/>
</dbReference>
<dbReference type="CDD" id="cd01948">
    <property type="entry name" value="EAL"/>
    <property type="match status" value="1"/>
</dbReference>
<feature type="transmembrane region" description="Helical" evidence="1">
    <location>
        <begin position="137"/>
        <end position="160"/>
    </location>
</feature>
<dbReference type="EMBL" id="JAGJCF010000024">
    <property type="protein sequence ID" value="MBP0618077.1"/>
    <property type="molecule type" value="Genomic_DNA"/>
</dbReference>
<dbReference type="SMART" id="SM00267">
    <property type="entry name" value="GGDEF"/>
    <property type="match status" value="1"/>
</dbReference>
<dbReference type="PANTHER" id="PTHR44757:SF2">
    <property type="entry name" value="BIOFILM ARCHITECTURE MAINTENANCE PROTEIN MBAA"/>
    <property type="match status" value="1"/>
</dbReference>
<dbReference type="InterPro" id="IPR052155">
    <property type="entry name" value="Biofilm_reg_signaling"/>
</dbReference>
<sequence>MRSRGQNFANVLMGPGDYIDALLTGIDRTPGSEEVLRKVADLSSIDVYAIFDRSGREVFRSRSERYEWLLRDRPGGVSTGDKLSPSVVSQKGFWQIVHDDGETNPSVIMPLLRDGRAIGFLSVVADMISERHHYQTTLARTCTLLILIILAATCVPFMLYQLRRRKIAEADARIRFLADHDTLTQLLNRRRMQEACDQLLFKIRATRESVAFLYLDLDDLAEINDRCGQAQGDEILRLIARRLASCLGPDDLVGRIGPDDFAVVRRRVADHAAVLALARQMTEVIGEPIEIDGQVITPQISIGCALAPEHGRTHAELVKHAEIAHFHHKTDKQTPLVFFEPKMDEAMHRRRLIEAQIKRAIEGDGFELFYQPLVKGRDGSLVGFEALIRLRDETGGLISPTEFIPVAEARGYIKAIGTWVIREATRQIAQWPEPLFVSVNLSAVQFVDGDLVGIISDAMRAAGISGERLEVEVVESLVLERSKAILDQLYALKQLGISIDMDDFGTGYSSLGYLWRFPFDKLKVDQSFMKALENGEPNVKEIVATIVSLAHQMKMKVTTEGVETEEQARFLASLGCDQLQGFFFGKPLPATETAETFLVGYRGADRFGNRARDEARTLRIA</sequence>
<dbReference type="Gene3D" id="3.20.20.450">
    <property type="entry name" value="EAL domain"/>
    <property type="match status" value="1"/>
</dbReference>
<evidence type="ECO:0000313" key="4">
    <source>
        <dbReference type="EMBL" id="MBP0618077.1"/>
    </source>
</evidence>
<dbReference type="PROSITE" id="PS50883">
    <property type="entry name" value="EAL"/>
    <property type="match status" value="1"/>
</dbReference>
<evidence type="ECO:0000256" key="1">
    <source>
        <dbReference type="SAM" id="Phobius"/>
    </source>
</evidence>
<evidence type="ECO:0000259" key="3">
    <source>
        <dbReference type="PROSITE" id="PS50887"/>
    </source>
</evidence>
<dbReference type="SUPFAM" id="SSF55073">
    <property type="entry name" value="Nucleotide cyclase"/>
    <property type="match status" value="1"/>
</dbReference>
<feature type="domain" description="EAL" evidence="2">
    <location>
        <begin position="350"/>
        <end position="601"/>
    </location>
</feature>
<keyword evidence="1" id="KW-0812">Transmembrane</keyword>
<gene>
    <name evidence="4" type="ORF">J6595_21050</name>
</gene>
<name>A0ABS4BMV5_9HYPH</name>
<dbReference type="Gene3D" id="3.30.70.270">
    <property type="match status" value="1"/>
</dbReference>
<proteinExistence type="predicted"/>
<dbReference type="InterPro" id="IPR001633">
    <property type="entry name" value="EAL_dom"/>
</dbReference>
<evidence type="ECO:0000259" key="2">
    <source>
        <dbReference type="PROSITE" id="PS50883"/>
    </source>
</evidence>
<dbReference type="SMART" id="SM00052">
    <property type="entry name" value="EAL"/>
    <property type="match status" value="1"/>
</dbReference>
<dbReference type="InterPro" id="IPR000160">
    <property type="entry name" value="GGDEF_dom"/>
</dbReference>
<dbReference type="SUPFAM" id="SSF141868">
    <property type="entry name" value="EAL domain-like"/>
    <property type="match status" value="1"/>
</dbReference>
<dbReference type="InterPro" id="IPR043128">
    <property type="entry name" value="Rev_trsase/Diguanyl_cyclase"/>
</dbReference>
<keyword evidence="1" id="KW-0472">Membrane</keyword>
<comment type="caution">
    <text evidence="4">The sequence shown here is derived from an EMBL/GenBank/DDBJ whole genome shotgun (WGS) entry which is preliminary data.</text>
</comment>
<evidence type="ECO:0000313" key="5">
    <source>
        <dbReference type="Proteomes" id="UP000678276"/>
    </source>
</evidence>
<dbReference type="InterPro" id="IPR029787">
    <property type="entry name" value="Nucleotide_cyclase"/>
</dbReference>
<feature type="domain" description="GGDEF" evidence="3">
    <location>
        <begin position="208"/>
        <end position="341"/>
    </location>
</feature>
<accession>A0ABS4BMV5</accession>
<protein>
    <submittedName>
        <fullName evidence="4">Bifunctional diguanylate cyclase/phosphodiesterase</fullName>
    </submittedName>
</protein>